<accession>A0A0E9UXE1</accession>
<reference evidence="1" key="2">
    <citation type="journal article" date="2015" name="Fish Shellfish Immunol.">
        <title>Early steps in the European eel (Anguilla anguilla)-Vibrio vulnificus interaction in the gills: Role of the RtxA13 toxin.</title>
        <authorList>
            <person name="Callol A."/>
            <person name="Pajuelo D."/>
            <person name="Ebbesson L."/>
            <person name="Teles M."/>
            <person name="MacKenzie S."/>
            <person name="Amaro C."/>
        </authorList>
    </citation>
    <scope>NUCLEOTIDE SEQUENCE</scope>
</reference>
<sequence length="18" mass="2163">MREYECKSILSRFTANIT</sequence>
<protein>
    <submittedName>
        <fullName evidence="1">Uncharacterized protein</fullName>
    </submittedName>
</protein>
<evidence type="ECO:0000313" key="1">
    <source>
        <dbReference type="EMBL" id="JAH70411.1"/>
    </source>
</evidence>
<organism evidence="1">
    <name type="scientific">Anguilla anguilla</name>
    <name type="common">European freshwater eel</name>
    <name type="synonym">Muraena anguilla</name>
    <dbReference type="NCBI Taxonomy" id="7936"/>
    <lineage>
        <taxon>Eukaryota</taxon>
        <taxon>Metazoa</taxon>
        <taxon>Chordata</taxon>
        <taxon>Craniata</taxon>
        <taxon>Vertebrata</taxon>
        <taxon>Euteleostomi</taxon>
        <taxon>Actinopterygii</taxon>
        <taxon>Neopterygii</taxon>
        <taxon>Teleostei</taxon>
        <taxon>Anguilliformes</taxon>
        <taxon>Anguillidae</taxon>
        <taxon>Anguilla</taxon>
    </lineage>
</organism>
<proteinExistence type="predicted"/>
<dbReference type="EMBL" id="GBXM01038166">
    <property type="protein sequence ID" value="JAH70411.1"/>
    <property type="molecule type" value="Transcribed_RNA"/>
</dbReference>
<dbReference type="AlphaFoldDB" id="A0A0E9UXE1"/>
<reference evidence="1" key="1">
    <citation type="submission" date="2014-11" db="EMBL/GenBank/DDBJ databases">
        <authorList>
            <person name="Amaro Gonzalez C."/>
        </authorList>
    </citation>
    <scope>NUCLEOTIDE SEQUENCE</scope>
</reference>
<name>A0A0E9UXE1_ANGAN</name>